<dbReference type="EMBL" id="JACHOV010000006">
    <property type="protein sequence ID" value="MBB4641450.1"/>
    <property type="molecule type" value="Genomic_DNA"/>
</dbReference>
<reference evidence="1 2" key="1">
    <citation type="submission" date="2020-08" db="EMBL/GenBank/DDBJ databases">
        <title>Genomic Encyclopedia of Type Strains, Phase IV (KMG-IV): sequencing the most valuable type-strain genomes for metagenomic binning, comparative biology and taxonomic classification.</title>
        <authorList>
            <person name="Goeker M."/>
        </authorList>
    </citation>
    <scope>NUCLEOTIDE SEQUENCE [LARGE SCALE GENOMIC DNA]</scope>
    <source>
        <strain evidence="1 2">DSM 7465</strain>
    </source>
</reference>
<name>A0A840HV60_9SPHN</name>
<keyword evidence="2" id="KW-1185">Reference proteome</keyword>
<dbReference type="Proteomes" id="UP000575068">
    <property type="component" value="Unassembled WGS sequence"/>
</dbReference>
<gene>
    <name evidence="1" type="ORF">HNQ99_001759</name>
</gene>
<sequence length="72" mass="7362">MAVAIAATYELVPGRYPDLDPFDMFRAVLKGALGSWGIGPRDIDGLLTSPAGQSAGATDTYVSAGGMPMSSV</sequence>
<dbReference type="RefSeq" id="WP_184475266.1">
    <property type="nucleotide sequence ID" value="NZ_JACHOV010000006.1"/>
</dbReference>
<comment type="caution">
    <text evidence="1">The sequence shown here is derived from an EMBL/GenBank/DDBJ whole genome shotgun (WGS) entry which is preliminary data.</text>
</comment>
<protein>
    <submittedName>
        <fullName evidence="1">Uncharacterized protein</fullName>
    </submittedName>
</protein>
<accession>A0A840HV60</accession>
<organism evidence="1 2">
    <name type="scientific">Rhizorhapis suberifaciens</name>
    <name type="common">corky root of lettuce</name>
    <dbReference type="NCBI Taxonomy" id="13656"/>
    <lineage>
        <taxon>Bacteria</taxon>
        <taxon>Pseudomonadati</taxon>
        <taxon>Pseudomonadota</taxon>
        <taxon>Alphaproteobacteria</taxon>
        <taxon>Sphingomonadales</taxon>
        <taxon>Sphingomonadaceae</taxon>
        <taxon>Rhizorhapis</taxon>
    </lineage>
</organism>
<proteinExistence type="predicted"/>
<evidence type="ECO:0000313" key="1">
    <source>
        <dbReference type="EMBL" id="MBB4641450.1"/>
    </source>
</evidence>
<evidence type="ECO:0000313" key="2">
    <source>
        <dbReference type="Proteomes" id="UP000575068"/>
    </source>
</evidence>
<dbReference type="AlphaFoldDB" id="A0A840HV60"/>